<feature type="region of interest" description="Disordered" evidence="1">
    <location>
        <begin position="108"/>
        <end position="152"/>
    </location>
</feature>
<evidence type="ECO:0000313" key="3">
    <source>
        <dbReference type="Proteomes" id="UP001419268"/>
    </source>
</evidence>
<comment type="caution">
    <text evidence="2">The sequence shown here is derived from an EMBL/GenBank/DDBJ whole genome shotgun (WGS) entry which is preliminary data.</text>
</comment>
<organism evidence="2 3">
    <name type="scientific">Stephania cephalantha</name>
    <dbReference type="NCBI Taxonomy" id="152367"/>
    <lineage>
        <taxon>Eukaryota</taxon>
        <taxon>Viridiplantae</taxon>
        <taxon>Streptophyta</taxon>
        <taxon>Embryophyta</taxon>
        <taxon>Tracheophyta</taxon>
        <taxon>Spermatophyta</taxon>
        <taxon>Magnoliopsida</taxon>
        <taxon>Ranunculales</taxon>
        <taxon>Menispermaceae</taxon>
        <taxon>Menispermoideae</taxon>
        <taxon>Cissampelideae</taxon>
        <taxon>Stephania</taxon>
    </lineage>
</organism>
<feature type="compositionally biased region" description="Polar residues" evidence="1">
    <location>
        <begin position="141"/>
        <end position="152"/>
    </location>
</feature>
<sequence length="152" mass="16680">MNIQLVWLKKYSNFHHLIECHMEHGSSLKDANATAQHASQLYECMARQGQLGAAKGSAPPVLGKGNGIYHAVEMVTREHTGVGGHPAPPVSGQGMWPYQASDSFTVKENTESFSASPYPSKGRSNHSRSKISKELRCRPENPQSNNGKCEYL</sequence>
<feature type="compositionally biased region" description="Polar residues" evidence="1">
    <location>
        <begin position="108"/>
        <end position="117"/>
    </location>
</feature>
<dbReference type="Proteomes" id="UP001419268">
    <property type="component" value="Unassembled WGS sequence"/>
</dbReference>
<feature type="region of interest" description="Disordered" evidence="1">
    <location>
        <begin position="79"/>
        <end position="98"/>
    </location>
</feature>
<name>A0AAP0KT20_9MAGN</name>
<evidence type="ECO:0000313" key="2">
    <source>
        <dbReference type="EMBL" id="KAK9157700.1"/>
    </source>
</evidence>
<proteinExistence type="predicted"/>
<dbReference type="EMBL" id="JBBNAG010000002">
    <property type="protein sequence ID" value="KAK9157700.1"/>
    <property type="molecule type" value="Genomic_DNA"/>
</dbReference>
<protein>
    <submittedName>
        <fullName evidence="2">Uncharacterized protein</fullName>
    </submittedName>
</protein>
<evidence type="ECO:0000256" key="1">
    <source>
        <dbReference type="SAM" id="MobiDB-lite"/>
    </source>
</evidence>
<gene>
    <name evidence="2" type="ORF">Scep_004274</name>
</gene>
<reference evidence="2 3" key="1">
    <citation type="submission" date="2024-01" db="EMBL/GenBank/DDBJ databases">
        <title>Genome assemblies of Stephania.</title>
        <authorList>
            <person name="Yang L."/>
        </authorList>
    </citation>
    <scope>NUCLEOTIDE SEQUENCE [LARGE SCALE GENOMIC DNA]</scope>
    <source>
        <strain evidence="2">JXDWG</strain>
        <tissue evidence="2">Leaf</tissue>
    </source>
</reference>
<keyword evidence="3" id="KW-1185">Reference proteome</keyword>
<dbReference type="AlphaFoldDB" id="A0AAP0KT20"/>
<accession>A0AAP0KT20</accession>